<dbReference type="InterPro" id="IPR010902">
    <property type="entry name" value="NUMOD4"/>
</dbReference>
<accession>A0A9Q5G5H0</accession>
<sequence length="202" mass="23439">MKEIWKNIYGYEGKYQVSNLGRIKSLSRKRWNGFTYANKKEQILKPRLNLKGYLHVCLYDGHKNYKDVEVQRLIAKTFIPNPKNLPCVNHKDENPLNNEVSNLEWCDYKYNNNYGNHNLHLSIAKMNNPKHAFVSIMNGRKNSKAVIQLDLDGNKIRVYPSQMAAARETNSMQDGISACCRGKQKEHNGYKWKFATDIAINS</sequence>
<dbReference type="InterPro" id="IPR003647">
    <property type="entry name" value="Intron_nuc_1_rpt"/>
</dbReference>
<dbReference type="SUPFAM" id="SSF64496">
    <property type="entry name" value="DNA-binding domain of intron-encoded endonucleases"/>
    <property type="match status" value="1"/>
</dbReference>
<proteinExistence type="predicted"/>
<organism evidence="2 3">
    <name type="scientific">Lactobacillus helveticus</name>
    <name type="common">Lactobacillus suntoryeus</name>
    <dbReference type="NCBI Taxonomy" id="1587"/>
    <lineage>
        <taxon>Bacteria</taxon>
        <taxon>Bacillati</taxon>
        <taxon>Bacillota</taxon>
        <taxon>Bacilli</taxon>
        <taxon>Lactobacillales</taxon>
        <taxon>Lactobacillaceae</taxon>
        <taxon>Lactobacillus</taxon>
    </lineage>
</organism>
<dbReference type="Gene3D" id="1.10.10.10">
    <property type="entry name" value="Winged helix-like DNA-binding domain superfamily/Winged helix DNA-binding domain"/>
    <property type="match status" value="1"/>
</dbReference>
<comment type="caution">
    <text evidence="2">The sequence shown here is derived from an EMBL/GenBank/DDBJ whole genome shotgun (WGS) entry which is preliminary data.</text>
</comment>
<dbReference type="SMART" id="SM00497">
    <property type="entry name" value="IENR1"/>
    <property type="match status" value="1"/>
</dbReference>
<dbReference type="SUPFAM" id="SSF54060">
    <property type="entry name" value="His-Me finger endonucleases"/>
    <property type="match status" value="1"/>
</dbReference>
<dbReference type="Pfam" id="PF07463">
    <property type="entry name" value="NUMOD4"/>
    <property type="match status" value="1"/>
</dbReference>
<dbReference type="InterPro" id="IPR044925">
    <property type="entry name" value="His-Me_finger_sf"/>
</dbReference>
<evidence type="ECO:0000259" key="1">
    <source>
        <dbReference type="Pfam" id="PF07463"/>
    </source>
</evidence>
<reference evidence="2" key="1">
    <citation type="submission" date="2019-09" db="EMBL/GenBank/DDBJ databases">
        <title>Comparative genomic analysis of Lactobacillus helveticus.</title>
        <authorList>
            <person name="Zhang H."/>
            <person name="Chen Y."/>
            <person name="Zhong Z."/>
        </authorList>
    </citation>
    <scope>NUCLEOTIDE SEQUENCE</scope>
    <source>
        <strain evidence="2">IMAU50013</strain>
    </source>
</reference>
<evidence type="ECO:0000313" key="2">
    <source>
        <dbReference type="EMBL" id="NRN90934.1"/>
    </source>
</evidence>
<dbReference type="InterPro" id="IPR036388">
    <property type="entry name" value="WH-like_DNA-bd_sf"/>
</dbReference>
<dbReference type="Gene3D" id="3.90.75.20">
    <property type="match status" value="1"/>
</dbReference>
<dbReference type="AlphaFoldDB" id="A0A9Q5G5H0"/>
<dbReference type="RefSeq" id="WP_173004042.1">
    <property type="nucleotide sequence ID" value="NZ_WCGB01000005.1"/>
</dbReference>
<dbReference type="Proteomes" id="UP000601587">
    <property type="component" value="Unassembled WGS sequence"/>
</dbReference>
<dbReference type="EMBL" id="WCGB01000005">
    <property type="protein sequence ID" value="NRN90934.1"/>
    <property type="molecule type" value="Genomic_DNA"/>
</dbReference>
<evidence type="ECO:0000313" key="3">
    <source>
        <dbReference type="Proteomes" id="UP000601587"/>
    </source>
</evidence>
<protein>
    <recommendedName>
        <fullName evidence="1">NUMOD4 domain-containing protein</fullName>
    </recommendedName>
</protein>
<gene>
    <name evidence="2" type="ORF">IMAU50013_00460</name>
</gene>
<dbReference type="GO" id="GO:0016788">
    <property type="term" value="F:hydrolase activity, acting on ester bonds"/>
    <property type="evidence" value="ECO:0007669"/>
    <property type="project" value="InterPro"/>
</dbReference>
<feature type="domain" description="NUMOD4" evidence="1">
    <location>
        <begin position="3"/>
        <end position="59"/>
    </location>
</feature>
<name>A0A9Q5G5H0_LACHE</name>